<keyword evidence="3" id="KW-0449">Lipoprotein</keyword>
<gene>
    <name evidence="3" type="ORF">IGM82_06195</name>
</gene>
<evidence type="ECO:0000256" key="2">
    <source>
        <dbReference type="SAM" id="SignalP"/>
    </source>
</evidence>
<dbReference type="Gene3D" id="2.50.20.10">
    <property type="entry name" value="Lipoprotein localisation LolA/LolB/LppX"/>
    <property type="match status" value="1"/>
</dbReference>
<keyword evidence="1 2" id="KW-0732">Signal</keyword>
<accession>A0ABR9MQ59</accession>
<name>A0ABR9MQ59_9PROT</name>
<evidence type="ECO:0000313" key="3">
    <source>
        <dbReference type="EMBL" id="MBE1723996.1"/>
    </source>
</evidence>
<comment type="caution">
    <text evidence="3">The sequence shown here is derived from an EMBL/GenBank/DDBJ whole genome shotgun (WGS) entry which is preliminary data.</text>
</comment>
<reference evidence="3 4" key="1">
    <citation type="submission" date="2020-09" db="EMBL/GenBank/DDBJ databases">
        <title>Bombella mellium and Bombella favum sp. nov., two novel species isolated from honey of Apis mellifera.</title>
        <authorList>
            <person name="Hilgarth M."/>
            <person name="Redwitz J."/>
            <person name="Ehrmann M.A."/>
            <person name="Vogel R.F."/>
            <person name="Jakob F."/>
        </authorList>
    </citation>
    <scope>NUCLEOTIDE SEQUENCE [LARGE SCALE GENOMIC DNA]</scope>
    <source>
        <strain evidence="3 4">MRM1</strain>
    </source>
</reference>
<dbReference type="InterPro" id="IPR029046">
    <property type="entry name" value="LolA/LolB/LppX"/>
</dbReference>
<protein>
    <submittedName>
        <fullName evidence="3">Outer membrane lipoprotein carrier protein LolA</fullName>
    </submittedName>
</protein>
<evidence type="ECO:0000313" key="4">
    <source>
        <dbReference type="Proteomes" id="UP000599085"/>
    </source>
</evidence>
<proteinExistence type="predicted"/>
<dbReference type="EMBL" id="JADAQV010000003">
    <property type="protein sequence ID" value="MBE1723996.1"/>
    <property type="molecule type" value="Genomic_DNA"/>
</dbReference>
<organism evidence="3 4">
    <name type="scientific">Bombella apis</name>
    <dbReference type="NCBI Taxonomy" id="1785988"/>
    <lineage>
        <taxon>Bacteria</taxon>
        <taxon>Pseudomonadati</taxon>
        <taxon>Pseudomonadota</taxon>
        <taxon>Alphaproteobacteria</taxon>
        <taxon>Acetobacterales</taxon>
        <taxon>Acetobacteraceae</taxon>
        <taxon>Bombella</taxon>
    </lineage>
</organism>
<keyword evidence="4" id="KW-1185">Reference proteome</keyword>
<dbReference type="InterPro" id="IPR004564">
    <property type="entry name" value="OM_lipoprot_carrier_LolA-like"/>
</dbReference>
<evidence type="ECO:0000256" key="1">
    <source>
        <dbReference type="ARBA" id="ARBA00022729"/>
    </source>
</evidence>
<sequence>MKCLPLFLLVLPLFWREAQADTAAMSPPAASAITSPTAEEKALAVNILHHIGLVSQRENHFTETRQLHALKVPLHSEGTLRFIPPDRVEKLTLTPVQDSFIMQGDTAWLRHGQTPARAVPLHMSPALQVMAATIRGPLQGDVALLQQYYTLSATGDMGRWTLTMTPRTHDTAQIVRLVQLQGRNNSLDSLHLVLANGDVTDTAITSP</sequence>
<feature type="signal peptide" evidence="2">
    <location>
        <begin position="1"/>
        <end position="20"/>
    </location>
</feature>
<dbReference type="SUPFAM" id="SSF89392">
    <property type="entry name" value="Prokaryotic lipoproteins and lipoprotein localization factors"/>
    <property type="match status" value="1"/>
</dbReference>
<dbReference type="RefSeq" id="WP_192848526.1">
    <property type="nucleotide sequence ID" value="NZ_CAOAAS010000001.1"/>
</dbReference>
<dbReference type="Pfam" id="PF19574">
    <property type="entry name" value="LolA_3"/>
    <property type="match status" value="1"/>
</dbReference>
<feature type="chain" id="PRO_5047211763" evidence="2">
    <location>
        <begin position="21"/>
        <end position="207"/>
    </location>
</feature>
<dbReference type="Proteomes" id="UP000599085">
    <property type="component" value="Unassembled WGS sequence"/>
</dbReference>